<dbReference type="Pfam" id="PF01526">
    <property type="entry name" value="DDE_Tnp_Tn3"/>
    <property type="match status" value="1"/>
</dbReference>
<dbReference type="InterPro" id="IPR002513">
    <property type="entry name" value="Tn3_Tnp_DDE_dom"/>
</dbReference>
<dbReference type="EMBL" id="JARAYU010000061">
    <property type="protein sequence ID" value="MDX3707335.1"/>
    <property type="molecule type" value="Genomic_DNA"/>
</dbReference>
<keyword evidence="3" id="KW-1185">Reference proteome</keyword>
<evidence type="ECO:0000313" key="2">
    <source>
        <dbReference type="EMBL" id="MDX3707335.1"/>
    </source>
</evidence>
<dbReference type="RefSeq" id="WP_319064017.1">
    <property type="nucleotide sequence ID" value="NZ_JARAYU010000061.1"/>
</dbReference>
<sequence>SRGENLHALRRSLAYAGEGALRRRHHEQQTEQMWCLTLATNAIVCWSTEYHGLGVAALRRTGRQVDDEVLAHIWPTHHENVHLYGTHSVDIDGELAQLDTDGYRPLRVAGSGANG</sequence>
<evidence type="ECO:0000313" key="3">
    <source>
        <dbReference type="Proteomes" id="UP001271274"/>
    </source>
</evidence>
<comment type="caution">
    <text evidence="2">The sequence shown here is derived from an EMBL/GenBank/DDBJ whole genome shotgun (WGS) entry which is preliminary data.</text>
</comment>
<feature type="domain" description="Tn3 transposase DDE" evidence="1">
    <location>
        <begin position="2"/>
        <end position="86"/>
    </location>
</feature>
<proteinExistence type="predicted"/>
<name>A0ABU4NWE9_9ACTN</name>
<evidence type="ECO:0000259" key="1">
    <source>
        <dbReference type="Pfam" id="PF01526"/>
    </source>
</evidence>
<feature type="non-terminal residue" evidence="2">
    <location>
        <position position="1"/>
    </location>
</feature>
<gene>
    <name evidence="2" type="ORF">PV662_48285</name>
</gene>
<organism evidence="2 3">
    <name type="scientific">Streptomyces europaeiscabiei</name>
    <dbReference type="NCBI Taxonomy" id="146819"/>
    <lineage>
        <taxon>Bacteria</taxon>
        <taxon>Bacillati</taxon>
        <taxon>Actinomycetota</taxon>
        <taxon>Actinomycetes</taxon>
        <taxon>Kitasatosporales</taxon>
        <taxon>Streptomycetaceae</taxon>
        <taxon>Streptomyces</taxon>
    </lineage>
</organism>
<dbReference type="Proteomes" id="UP001271274">
    <property type="component" value="Unassembled WGS sequence"/>
</dbReference>
<reference evidence="2 3" key="1">
    <citation type="journal article" date="2023" name="Microb. Genom.">
        <title>Mesoterricola silvestris gen. nov., sp. nov., Mesoterricola sediminis sp. nov., Geothrix oryzae sp. nov., Geothrix edaphica sp. nov., Geothrix rubra sp. nov., and Geothrix limicola sp. nov., six novel members of Acidobacteriota isolated from soils.</title>
        <authorList>
            <person name="Weisberg A.J."/>
            <person name="Pearce E."/>
            <person name="Kramer C.G."/>
            <person name="Chang J.H."/>
            <person name="Clarke C.R."/>
        </authorList>
    </citation>
    <scope>NUCLEOTIDE SEQUENCE [LARGE SCALE GENOMIC DNA]</scope>
    <source>
        <strain evidence="2 3">ID09-01A</strain>
    </source>
</reference>
<protein>
    <submittedName>
        <fullName evidence="2">Tn3 family transposase</fullName>
    </submittedName>
</protein>
<accession>A0ABU4NWE9</accession>